<evidence type="ECO:0000256" key="15">
    <source>
        <dbReference type="ARBA" id="ARBA00051376"/>
    </source>
</evidence>
<feature type="binding site" evidence="27">
    <location>
        <position position="206"/>
    </location>
    <ligand>
        <name>2-oxoglutarate</name>
        <dbReference type="ChEBI" id="CHEBI:16810"/>
    </ligand>
</feature>
<dbReference type="InterPro" id="IPR005123">
    <property type="entry name" value="Oxoglu/Fe-dep_dioxygenase_dom"/>
</dbReference>
<comment type="cofactor">
    <cofactor evidence="1">
        <name>Fe(2+)</name>
        <dbReference type="ChEBI" id="CHEBI:29033"/>
    </cofactor>
</comment>
<feature type="binding site" evidence="27">
    <location>
        <position position="140"/>
    </location>
    <ligand>
        <name>2-oxoglutarate</name>
        <dbReference type="ChEBI" id="CHEBI:16810"/>
    </ligand>
</feature>
<dbReference type="InterPro" id="IPR032852">
    <property type="entry name" value="ALKBH2"/>
</dbReference>
<reference evidence="29 30" key="1">
    <citation type="submission" date="2024-05" db="EMBL/GenBank/DDBJ databases">
        <title>Genetic variation in Jamaican populations of the coffee berry borer (Hypothenemus hampei).</title>
        <authorList>
            <person name="Errbii M."/>
            <person name="Myrie A."/>
        </authorList>
    </citation>
    <scope>NUCLEOTIDE SEQUENCE [LARGE SCALE GENOMIC DNA]</scope>
    <source>
        <strain evidence="29">JA-Hopewell-2020-01-JO</strain>
        <tissue evidence="29">Whole body</tissue>
    </source>
</reference>
<evidence type="ECO:0000256" key="9">
    <source>
        <dbReference type="ARBA" id="ARBA00023004"/>
    </source>
</evidence>
<name>A0ABD1E8I1_HYPHA</name>
<dbReference type="FunFam" id="2.60.120.590:FF:000004">
    <property type="entry name" value="DNA oxidative demethylase ALKBH2"/>
    <property type="match status" value="1"/>
</dbReference>
<comment type="catalytic activity">
    <reaction evidence="14">
        <text>a 1,N(6)-etheno-2'-deoxyadenosine in single-stranded DNA + 2-oxoglutarate + O2 + H2O = a 2'-deoxyadenosine in single-stranded DNA + glyoxal + succinate + CO2</text>
        <dbReference type="Rhea" id="RHEA:70459"/>
        <dbReference type="Rhea" id="RHEA-COMP:17896"/>
        <dbReference type="Rhea" id="RHEA-COMP:17904"/>
        <dbReference type="ChEBI" id="CHEBI:15377"/>
        <dbReference type="ChEBI" id="CHEBI:15379"/>
        <dbReference type="ChEBI" id="CHEBI:16526"/>
        <dbReference type="ChEBI" id="CHEBI:16810"/>
        <dbReference type="ChEBI" id="CHEBI:30031"/>
        <dbReference type="ChEBI" id="CHEBI:34779"/>
        <dbReference type="ChEBI" id="CHEBI:90615"/>
        <dbReference type="ChEBI" id="CHEBI:189583"/>
    </reaction>
    <physiologicalReaction direction="left-to-right" evidence="14">
        <dbReference type="Rhea" id="RHEA:70460"/>
    </physiologicalReaction>
</comment>
<dbReference type="PROSITE" id="PS51471">
    <property type="entry name" value="FE2OG_OXY"/>
    <property type="match status" value="1"/>
</dbReference>
<comment type="subunit">
    <text evidence="22">Interacts with PCNA homotrimer; this interaction is enhanced during the S-phase of the cell cycle. Interacts with nucleolar proteins NCL, UBTF and NPM1. Interacts with XRCC5-XRCC6 heterodimer.</text>
</comment>
<comment type="catalytic activity">
    <reaction evidence="21">
        <text>a methylated nucleobase within DNA + 2-oxoglutarate + O2 = a nucleobase within DNA + formaldehyde + succinate + CO2</text>
        <dbReference type="Rhea" id="RHEA:30299"/>
        <dbReference type="Rhea" id="RHEA-COMP:12192"/>
        <dbReference type="Rhea" id="RHEA-COMP:12193"/>
        <dbReference type="ChEBI" id="CHEBI:15379"/>
        <dbReference type="ChEBI" id="CHEBI:16526"/>
        <dbReference type="ChEBI" id="CHEBI:16810"/>
        <dbReference type="ChEBI" id="CHEBI:16842"/>
        <dbReference type="ChEBI" id="CHEBI:30031"/>
        <dbReference type="ChEBI" id="CHEBI:32875"/>
        <dbReference type="ChEBI" id="CHEBI:64428"/>
        <dbReference type="EC" id="1.14.11.33"/>
    </reaction>
    <physiologicalReaction direction="left-to-right" evidence="21">
        <dbReference type="Rhea" id="RHEA:30300"/>
    </physiologicalReaction>
</comment>
<sequence length="229" mass="27058">MDKFSNFQSLQEAFQEIVKNKNKIKWKKIQQENLSLDYVILFSSSLGKILFDELERLVEYYSGELTKVKIFGKYHQIPREQVAYGDTGVKYTFSNVTVPARPWFPLLEAVRNLIESLTSFKYNFVLINRYRNGNDHIGEHRDDEKELDKHTPITSLSFGQQRTFVLKHRDARLKGKLKRNIAPVKMELEHGSVLLMNWPTNEYWYHSVPQRKKCNGVRINLTFRKITDL</sequence>
<comment type="caution">
    <text evidence="29">The sequence shown here is derived from an EMBL/GenBank/DDBJ whole genome shotgun (WGS) entry which is preliminary data.</text>
</comment>
<keyword evidence="4" id="KW-0479">Metal-binding</keyword>
<evidence type="ECO:0000256" key="5">
    <source>
        <dbReference type="ARBA" id="ARBA00022763"/>
    </source>
</evidence>
<feature type="binding site" evidence="27">
    <location>
        <position position="218"/>
    </location>
    <ligand>
        <name>2-oxoglutarate</name>
        <dbReference type="ChEBI" id="CHEBI:16810"/>
    </ligand>
</feature>
<evidence type="ECO:0000256" key="20">
    <source>
        <dbReference type="ARBA" id="ARBA00052800"/>
    </source>
</evidence>
<dbReference type="GO" id="GO:0051747">
    <property type="term" value="F:cytosine C-5 DNA demethylase activity"/>
    <property type="evidence" value="ECO:0007669"/>
    <property type="project" value="UniProtKB-ARBA"/>
</dbReference>
<comment type="catalytic activity">
    <reaction evidence="19">
        <text>a 1,N(6)-etheno-2'-deoxyadenosine in double-stranded DNA + 2-oxoglutarate + O2 + H2O = a 2'-deoxyadenosine in double-stranded DNA + glyoxal + succinate + CO2</text>
        <dbReference type="Rhea" id="RHEA:70463"/>
        <dbReference type="Rhea" id="RHEA-COMP:17897"/>
        <dbReference type="Rhea" id="RHEA-COMP:17903"/>
        <dbReference type="ChEBI" id="CHEBI:15377"/>
        <dbReference type="ChEBI" id="CHEBI:15379"/>
        <dbReference type="ChEBI" id="CHEBI:16526"/>
        <dbReference type="ChEBI" id="CHEBI:16810"/>
        <dbReference type="ChEBI" id="CHEBI:30031"/>
        <dbReference type="ChEBI" id="CHEBI:34779"/>
        <dbReference type="ChEBI" id="CHEBI:90615"/>
        <dbReference type="ChEBI" id="CHEBI:189583"/>
    </reaction>
    <physiologicalReaction direction="left-to-right" evidence="19">
        <dbReference type="Rhea" id="RHEA:70464"/>
    </physiologicalReaction>
</comment>
<evidence type="ECO:0000256" key="27">
    <source>
        <dbReference type="PIRSR" id="PIRSR632852-1"/>
    </source>
</evidence>
<comment type="catalytic activity">
    <reaction evidence="16">
        <text>a 3,N(4)-etheno-2'-deoxycytidine in double-stranded DNA + 2-oxoglutarate + O2 + H2O = a 2'-deoxycytidine in double-stranded DNA + glyoxal + succinate + CO2</text>
        <dbReference type="Rhea" id="RHEA:70467"/>
        <dbReference type="Rhea" id="RHEA-COMP:17070"/>
        <dbReference type="Rhea" id="RHEA-COMP:17905"/>
        <dbReference type="ChEBI" id="CHEBI:15377"/>
        <dbReference type="ChEBI" id="CHEBI:15379"/>
        <dbReference type="ChEBI" id="CHEBI:16526"/>
        <dbReference type="ChEBI" id="CHEBI:16810"/>
        <dbReference type="ChEBI" id="CHEBI:30031"/>
        <dbReference type="ChEBI" id="CHEBI:34779"/>
        <dbReference type="ChEBI" id="CHEBI:85452"/>
        <dbReference type="ChEBI" id="CHEBI:189585"/>
    </reaction>
    <physiologicalReaction direction="left-to-right" evidence="16">
        <dbReference type="Rhea" id="RHEA:70468"/>
    </physiologicalReaction>
</comment>
<evidence type="ECO:0000256" key="4">
    <source>
        <dbReference type="ARBA" id="ARBA00022723"/>
    </source>
</evidence>
<evidence type="ECO:0000256" key="19">
    <source>
        <dbReference type="ARBA" id="ARBA00052627"/>
    </source>
</evidence>
<dbReference type="Proteomes" id="UP001566132">
    <property type="component" value="Unassembled WGS sequence"/>
</dbReference>
<feature type="binding site" evidence="27">
    <location>
        <begin position="91"/>
        <end position="93"/>
    </location>
    <ligand>
        <name>substrate</name>
    </ligand>
</feature>
<evidence type="ECO:0000256" key="16">
    <source>
        <dbReference type="ARBA" id="ARBA00051434"/>
    </source>
</evidence>
<comment type="catalytic activity">
    <reaction evidence="20">
        <text>an N(1)-methyl-2'-deoxyadenosine in double-stranded DNA + 2-oxoglutarate + O2 = a 2'-deoxyadenosine in double-stranded DNA + formaldehyde + succinate + CO2 + H(+)</text>
        <dbReference type="Rhea" id="RHEA:70443"/>
        <dbReference type="Rhea" id="RHEA-COMP:14236"/>
        <dbReference type="Rhea" id="RHEA-COMP:17897"/>
        <dbReference type="ChEBI" id="CHEBI:15378"/>
        <dbReference type="ChEBI" id="CHEBI:15379"/>
        <dbReference type="ChEBI" id="CHEBI:16526"/>
        <dbReference type="ChEBI" id="CHEBI:16810"/>
        <dbReference type="ChEBI" id="CHEBI:16842"/>
        <dbReference type="ChEBI" id="CHEBI:30031"/>
        <dbReference type="ChEBI" id="CHEBI:90615"/>
        <dbReference type="ChEBI" id="CHEBI:139096"/>
    </reaction>
    <physiologicalReaction direction="left-to-right" evidence="20">
        <dbReference type="Rhea" id="RHEA:70444"/>
    </physiologicalReaction>
</comment>
<comment type="catalytic activity">
    <reaction evidence="18">
        <text>a 3,N(4)-etheno-2'-deoxycytidine in single-stranded DNA + 2-oxoglutarate + O2 + H2O = a 2'-deoxycytidine in single-stranded DNA + glyoxal + succinate + CO2</text>
        <dbReference type="Rhea" id="RHEA:70471"/>
        <dbReference type="Rhea" id="RHEA-COMP:12846"/>
        <dbReference type="Rhea" id="RHEA-COMP:17906"/>
        <dbReference type="ChEBI" id="CHEBI:15377"/>
        <dbReference type="ChEBI" id="CHEBI:15379"/>
        <dbReference type="ChEBI" id="CHEBI:16526"/>
        <dbReference type="ChEBI" id="CHEBI:16810"/>
        <dbReference type="ChEBI" id="CHEBI:30031"/>
        <dbReference type="ChEBI" id="CHEBI:34779"/>
        <dbReference type="ChEBI" id="CHEBI:85452"/>
        <dbReference type="ChEBI" id="CHEBI:189585"/>
    </reaction>
    <physiologicalReaction direction="left-to-right" evidence="18">
        <dbReference type="Rhea" id="RHEA:70472"/>
    </physiologicalReaction>
</comment>
<dbReference type="GO" id="GO:0006307">
    <property type="term" value="P:DNA alkylation repair"/>
    <property type="evidence" value="ECO:0007669"/>
    <property type="project" value="UniProtKB-ARBA"/>
</dbReference>
<comment type="catalytic activity">
    <reaction evidence="12">
        <text>an N(1)-methyl-2'-deoxyadenosine in single-stranded DNA + 2-oxoglutarate + O2 = a 2'-deoxyadenosine in single-stranded DNA + formaldehyde + succinate + CO2 + H(+)</text>
        <dbReference type="Rhea" id="RHEA:70447"/>
        <dbReference type="Rhea" id="RHEA-COMP:17895"/>
        <dbReference type="Rhea" id="RHEA-COMP:17896"/>
        <dbReference type="ChEBI" id="CHEBI:15378"/>
        <dbReference type="ChEBI" id="CHEBI:15379"/>
        <dbReference type="ChEBI" id="CHEBI:16526"/>
        <dbReference type="ChEBI" id="CHEBI:16810"/>
        <dbReference type="ChEBI" id="CHEBI:16842"/>
        <dbReference type="ChEBI" id="CHEBI:30031"/>
        <dbReference type="ChEBI" id="CHEBI:90615"/>
        <dbReference type="ChEBI" id="CHEBI:139096"/>
    </reaction>
    <physiologicalReaction direction="left-to-right" evidence="12">
        <dbReference type="Rhea" id="RHEA:70448"/>
    </physiologicalReaction>
</comment>
<comment type="catalytic activity">
    <reaction evidence="17">
        <text>a 1,N(2)-etheno-2'-deoxyguanosine in double-stranded DNA + 2-oxoglutarate + O2 + H2O = a 2'-deoxyguanosine in double-stranded DNA + glyoxal + succinate + CO2</text>
        <dbReference type="Rhea" id="RHEA:70487"/>
        <dbReference type="Rhea" id="RHEA-COMP:17910"/>
        <dbReference type="Rhea" id="RHEA-COMP:17912"/>
        <dbReference type="ChEBI" id="CHEBI:15377"/>
        <dbReference type="ChEBI" id="CHEBI:15379"/>
        <dbReference type="ChEBI" id="CHEBI:16526"/>
        <dbReference type="ChEBI" id="CHEBI:16810"/>
        <dbReference type="ChEBI" id="CHEBI:30031"/>
        <dbReference type="ChEBI" id="CHEBI:34779"/>
        <dbReference type="ChEBI" id="CHEBI:85445"/>
        <dbReference type="ChEBI" id="CHEBI:189586"/>
    </reaction>
    <physiologicalReaction direction="left-to-right" evidence="17">
        <dbReference type="Rhea" id="RHEA:70488"/>
    </physiologicalReaction>
</comment>
<evidence type="ECO:0000256" key="1">
    <source>
        <dbReference type="ARBA" id="ARBA00001954"/>
    </source>
</evidence>
<dbReference type="Pfam" id="PF13532">
    <property type="entry name" value="2OG-FeII_Oxy_2"/>
    <property type="match status" value="1"/>
</dbReference>
<keyword evidence="10" id="KW-0234">DNA repair</keyword>
<keyword evidence="8" id="KW-0560">Oxidoreductase</keyword>
<evidence type="ECO:0000256" key="6">
    <source>
        <dbReference type="ARBA" id="ARBA00022842"/>
    </source>
</evidence>
<feature type="binding site" evidence="27">
    <location>
        <begin position="71"/>
        <end position="73"/>
    </location>
    <ligand>
        <name>substrate</name>
    </ligand>
</feature>
<feature type="binding site" evidence="27">
    <location>
        <position position="224"/>
    </location>
    <ligand>
        <name>2-oxoglutarate</name>
        <dbReference type="ChEBI" id="CHEBI:16810"/>
    </ligand>
</feature>
<comment type="catalytic activity">
    <reaction evidence="13">
        <text>an N(3)-methyl-2'-deoxycytidine in single-stranded DNA + 2-oxoglutarate + O2 = a 2'-deoxycytidine in single-stranded DNA + formaldehyde + succinate + CO2 + H(+)</text>
        <dbReference type="Rhea" id="RHEA:70435"/>
        <dbReference type="Rhea" id="RHEA-COMP:12846"/>
        <dbReference type="Rhea" id="RHEA-COMP:17894"/>
        <dbReference type="ChEBI" id="CHEBI:15378"/>
        <dbReference type="ChEBI" id="CHEBI:15379"/>
        <dbReference type="ChEBI" id="CHEBI:16526"/>
        <dbReference type="ChEBI" id="CHEBI:16810"/>
        <dbReference type="ChEBI" id="CHEBI:16842"/>
        <dbReference type="ChEBI" id="CHEBI:30031"/>
        <dbReference type="ChEBI" id="CHEBI:85452"/>
        <dbReference type="ChEBI" id="CHEBI:139075"/>
    </reaction>
    <physiologicalReaction direction="left-to-right" evidence="13">
        <dbReference type="Rhea" id="RHEA:70436"/>
    </physiologicalReaction>
</comment>
<dbReference type="EC" id="1.14.11.33" evidence="23"/>
<evidence type="ECO:0000256" key="7">
    <source>
        <dbReference type="ARBA" id="ARBA00022964"/>
    </source>
</evidence>
<dbReference type="GO" id="GO:0005730">
    <property type="term" value="C:nucleolus"/>
    <property type="evidence" value="ECO:0007669"/>
    <property type="project" value="UniProtKB-SubCell"/>
</dbReference>
<dbReference type="AlphaFoldDB" id="A0ABD1E8I1"/>
<evidence type="ECO:0000256" key="24">
    <source>
        <dbReference type="ARBA" id="ARBA00072134"/>
    </source>
</evidence>
<evidence type="ECO:0000313" key="29">
    <source>
        <dbReference type="EMBL" id="KAL1490971.1"/>
    </source>
</evidence>
<evidence type="ECO:0000256" key="13">
    <source>
        <dbReference type="ARBA" id="ARBA00051165"/>
    </source>
</evidence>
<keyword evidence="9" id="KW-0408">Iron</keyword>
<evidence type="ECO:0000256" key="2">
    <source>
        <dbReference type="ARBA" id="ARBA00004604"/>
    </source>
</evidence>
<dbReference type="InterPro" id="IPR027450">
    <property type="entry name" value="AlkB-like"/>
</dbReference>
<evidence type="ECO:0000256" key="10">
    <source>
        <dbReference type="ARBA" id="ARBA00023204"/>
    </source>
</evidence>
<dbReference type="PANTHER" id="PTHR31573">
    <property type="entry name" value="ALPHA-KETOGLUTARATE-DEPENDENT DIOXYGENASE ALKB HOMOLOG 2"/>
    <property type="match status" value="1"/>
</dbReference>
<evidence type="ECO:0000256" key="23">
    <source>
        <dbReference type="ARBA" id="ARBA00066725"/>
    </source>
</evidence>
<evidence type="ECO:0000256" key="25">
    <source>
        <dbReference type="ARBA" id="ARBA00077989"/>
    </source>
</evidence>
<organism evidence="29 30">
    <name type="scientific">Hypothenemus hampei</name>
    <name type="common">Coffee berry borer</name>
    <dbReference type="NCBI Taxonomy" id="57062"/>
    <lineage>
        <taxon>Eukaryota</taxon>
        <taxon>Metazoa</taxon>
        <taxon>Ecdysozoa</taxon>
        <taxon>Arthropoda</taxon>
        <taxon>Hexapoda</taxon>
        <taxon>Insecta</taxon>
        <taxon>Pterygota</taxon>
        <taxon>Neoptera</taxon>
        <taxon>Endopterygota</taxon>
        <taxon>Coleoptera</taxon>
        <taxon>Polyphaga</taxon>
        <taxon>Cucujiformia</taxon>
        <taxon>Curculionidae</taxon>
        <taxon>Scolytinae</taxon>
        <taxon>Hypothenemus</taxon>
    </lineage>
</organism>
<dbReference type="PANTHER" id="PTHR31573:SF1">
    <property type="entry name" value="DNA OXIDATIVE DEMETHYLASE ALKBH2"/>
    <property type="match status" value="1"/>
</dbReference>
<gene>
    <name evidence="29" type="ORF">ABEB36_011638</name>
</gene>
<proteinExistence type="predicted"/>
<dbReference type="EMBL" id="JBDJPC010000009">
    <property type="protein sequence ID" value="KAL1490971.1"/>
    <property type="molecule type" value="Genomic_DNA"/>
</dbReference>
<dbReference type="Gene3D" id="2.60.120.590">
    <property type="entry name" value="Alpha-ketoglutarate-dependent dioxygenase AlkB-like"/>
    <property type="match status" value="1"/>
</dbReference>
<dbReference type="GO" id="GO:0035516">
    <property type="term" value="F:broad specificity oxidative DNA demethylase activity"/>
    <property type="evidence" value="ECO:0007669"/>
    <property type="project" value="UniProtKB-EC"/>
</dbReference>
<protein>
    <recommendedName>
        <fullName evidence="24">DNA oxidative demethylase ALKBH2</fullName>
        <ecNumber evidence="23">1.14.11.33</ecNumber>
    </recommendedName>
    <alternativeName>
        <fullName evidence="25">Alkylated DNA repair protein alkB homolog 2</fullName>
    </alternativeName>
    <alternativeName>
        <fullName evidence="26">Alpha-ketoglutarate-dependent dioxygenase alkB homolog 2</fullName>
    </alternativeName>
</protein>
<feature type="domain" description="Fe2OG dioxygenase" evidence="28">
    <location>
        <begin position="121"/>
        <end position="227"/>
    </location>
</feature>
<evidence type="ECO:0000256" key="26">
    <source>
        <dbReference type="ARBA" id="ARBA00081727"/>
    </source>
</evidence>
<dbReference type="GO" id="GO:0046872">
    <property type="term" value="F:metal ion binding"/>
    <property type="evidence" value="ECO:0007669"/>
    <property type="project" value="UniProtKB-KW"/>
</dbReference>
<evidence type="ECO:0000256" key="8">
    <source>
        <dbReference type="ARBA" id="ARBA00023002"/>
    </source>
</evidence>
<evidence type="ECO:0000259" key="28">
    <source>
        <dbReference type="PROSITE" id="PS51471"/>
    </source>
</evidence>
<dbReference type="SUPFAM" id="SSF51197">
    <property type="entry name" value="Clavaminate synthase-like"/>
    <property type="match status" value="1"/>
</dbReference>
<keyword evidence="11" id="KW-0539">Nucleus</keyword>
<evidence type="ECO:0000256" key="12">
    <source>
        <dbReference type="ARBA" id="ARBA00051010"/>
    </source>
</evidence>
<evidence type="ECO:0000256" key="22">
    <source>
        <dbReference type="ARBA" id="ARBA00062909"/>
    </source>
</evidence>
<keyword evidence="30" id="KW-1185">Reference proteome</keyword>
<evidence type="ECO:0000256" key="18">
    <source>
        <dbReference type="ARBA" id="ARBA00052597"/>
    </source>
</evidence>
<evidence type="ECO:0000256" key="17">
    <source>
        <dbReference type="ARBA" id="ARBA00051755"/>
    </source>
</evidence>
<keyword evidence="7" id="KW-0223">Dioxygenase</keyword>
<feature type="binding site" evidence="27">
    <location>
        <position position="222"/>
    </location>
    <ligand>
        <name>2-oxoglutarate</name>
        <dbReference type="ChEBI" id="CHEBI:16810"/>
    </ligand>
</feature>
<dbReference type="InterPro" id="IPR037151">
    <property type="entry name" value="AlkB-like_sf"/>
</dbReference>
<evidence type="ECO:0000313" key="30">
    <source>
        <dbReference type="Proteomes" id="UP001566132"/>
    </source>
</evidence>
<comment type="subcellular location">
    <subcellularLocation>
        <location evidence="2">Nucleus</location>
        <location evidence="2">Nucleolus</location>
    </subcellularLocation>
    <subcellularLocation>
        <location evidence="3">Nucleus</location>
        <location evidence="3">Nucleoplasm</location>
    </subcellularLocation>
</comment>
<feature type="binding site" evidence="27">
    <location>
        <position position="143"/>
    </location>
    <ligand>
        <name>substrate</name>
    </ligand>
</feature>
<evidence type="ECO:0000256" key="21">
    <source>
        <dbReference type="ARBA" id="ARBA00053025"/>
    </source>
</evidence>
<feature type="binding site" evidence="27">
    <location>
        <position position="128"/>
    </location>
    <ligand>
        <name>2-oxoglutarate</name>
        <dbReference type="ChEBI" id="CHEBI:16810"/>
    </ligand>
</feature>
<keyword evidence="6" id="KW-0460">Magnesium</keyword>
<accession>A0ABD1E8I1</accession>
<dbReference type="GO" id="GO:0005654">
    <property type="term" value="C:nucleoplasm"/>
    <property type="evidence" value="ECO:0007669"/>
    <property type="project" value="UniProtKB-SubCell"/>
</dbReference>
<evidence type="ECO:0000256" key="3">
    <source>
        <dbReference type="ARBA" id="ARBA00004642"/>
    </source>
</evidence>
<feature type="binding site" evidence="27">
    <location>
        <position position="130"/>
    </location>
    <ligand>
        <name>2-oxoglutarate</name>
        <dbReference type="ChEBI" id="CHEBI:16810"/>
    </ligand>
</feature>
<keyword evidence="5" id="KW-0227">DNA damage</keyword>
<evidence type="ECO:0000256" key="14">
    <source>
        <dbReference type="ARBA" id="ARBA00051189"/>
    </source>
</evidence>
<evidence type="ECO:0000256" key="11">
    <source>
        <dbReference type="ARBA" id="ARBA00023242"/>
    </source>
</evidence>
<comment type="catalytic activity">
    <reaction evidence="15">
        <text>an N(3)-methyl-2'-deoxycytidine in double-stranded DNA + 2-oxoglutarate + O2 = a 2'-deoxycytidine in double-stranded DNA + formaldehyde + succinate + CO2 + H(+)</text>
        <dbReference type="Rhea" id="RHEA:70439"/>
        <dbReference type="Rhea" id="RHEA-COMP:14237"/>
        <dbReference type="Rhea" id="RHEA-COMP:17070"/>
        <dbReference type="ChEBI" id="CHEBI:15378"/>
        <dbReference type="ChEBI" id="CHEBI:15379"/>
        <dbReference type="ChEBI" id="CHEBI:16526"/>
        <dbReference type="ChEBI" id="CHEBI:16810"/>
        <dbReference type="ChEBI" id="CHEBI:16842"/>
        <dbReference type="ChEBI" id="CHEBI:30031"/>
        <dbReference type="ChEBI" id="CHEBI:85452"/>
        <dbReference type="ChEBI" id="CHEBI:139075"/>
    </reaction>
    <physiologicalReaction direction="left-to-right" evidence="15">
        <dbReference type="Rhea" id="RHEA:70440"/>
    </physiologicalReaction>
</comment>